<keyword evidence="2 6" id="KW-0812">Transmembrane</keyword>
<keyword evidence="8" id="KW-1185">Reference proteome</keyword>
<evidence type="ECO:0000256" key="5">
    <source>
        <dbReference type="SAM" id="MobiDB-lite"/>
    </source>
</evidence>
<evidence type="ECO:0000256" key="6">
    <source>
        <dbReference type="SAM" id="Phobius"/>
    </source>
</evidence>
<dbReference type="OrthoDB" id="10003116at2759"/>
<sequence length="436" mass="47376">MSTARYAPVPNQRTDPDAERELHAAFESDSDDEEDTLRTPSESTPLNQPSPDPSPDPTSSIPGAYDFERERPYDYPPPGSPPAPSTHALPNDYGNSNGLLPTSPVLRNVTHPRPSFFRRAVGALLPSHYVRVPTEESSSHPPPRPVVGAGIENDGVFANVVAKPQPAQTIEAPDGSIYVVPEESQKEVPPSYADAQADAVPPYWETTVHAPASSDPNADMIIDDLPTGSIWLFAMNLFISFFFQFVGFLFTYLLHTSHAAKFGSRAGLGLTLIQLGFYSRNVGGADQDQAASTPVPAPTPLPTAGVYATTVTATAPVAADGMFPAITSRDWLAFLFMTLGWFIFLSSLIGYYRVKRWESSLRAASAPPAPPSPMATPEQIERDIAIRRNISNVFGVSFDAEEEAQAQTRLERARAVQRAMREDARLTRDLRAAGLL</sequence>
<dbReference type="InterPro" id="IPR019325">
    <property type="entry name" value="NEDD4/Bsd2"/>
</dbReference>
<dbReference type="GO" id="GO:0006511">
    <property type="term" value="P:ubiquitin-dependent protein catabolic process"/>
    <property type="evidence" value="ECO:0007669"/>
    <property type="project" value="TreeGrafter"/>
</dbReference>
<feature type="transmembrane region" description="Helical" evidence="6">
    <location>
        <begin position="331"/>
        <end position="352"/>
    </location>
</feature>
<dbReference type="GO" id="GO:0005794">
    <property type="term" value="C:Golgi apparatus"/>
    <property type="evidence" value="ECO:0007669"/>
    <property type="project" value="TreeGrafter"/>
</dbReference>
<reference evidence="7" key="1">
    <citation type="submission" date="2022-07" db="EMBL/GenBank/DDBJ databases">
        <title>The genome of Lyophyllum shimeji provides insight into the initial evolution of ectomycorrhizal fungal genome.</title>
        <authorList>
            <person name="Kobayashi Y."/>
            <person name="Shibata T."/>
            <person name="Hirakawa H."/>
            <person name="Shigenobu S."/>
            <person name="Nishiyama T."/>
            <person name="Yamada A."/>
            <person name="Hasebe M."/>
            <person name="Kawaguchi M."/>
        </authorList>
    </citation>
    <scope>NUCLEOTIDE SEQUENCE</scope>
    <source>
        <strain evidence="7">AT787</strain>
    </source>
</reference>
<dbReference type="GO" id="GO:0016020">
    <property type="term" value="C:membrane"/>
    <property type="evidence" value="ECO:0007669"/>
    <property type="project" value="UniProtKB-SubCell"/>
</dbReference>
<dbReference type="PANTHER" id="PTHR13396">
    <property type="entry name" value="NEDD4 FAMILY INTERACTING PROTEIN 1/2"/>
    <property type="match status" value="1"/>
</dbReference>
<feature type="compositionally biased region" description="Basic and acidic residues" evidence="5">
    <location>
        <begin position="14"/>
        <end position="26"/>
    </location>
</feature>
<dbReference type="Proteomes" id="UP001063166">
    <property type="component" value="Unassembled WGS sequence"/>
</dbReference>
<feature type="region of interest" description="Disordered" evidence="5">
    <location>
        <begin position="1"/>
        <end position="106"/>
    </location>
</feature>
<feature type="compositionally biased region" description="Pro residues" evidence="5">
    <location>
        <begin position="74"/>
        <end position="84"/>
    </location>
</feature>
<comment type="caution">
    <text evidence="7">The sequence shown here is derived from an EMBL/GenBank/DDBJ whole genome shotgun (WGS) entry which is preliminary data.</text>
</comment>
<dbReference type="GO" id="GO:0030001">
    <property type="term" value="P:metal ion transport"/>
    <property type="evidence" value="ECO:0007669"/>
    <property type="project" value="InterPro"/>
</dbReference>
<evidence type="ECO:0000256" key="3">
    <source>
        <dbReference type="ARBA" id="ARBA00022989"/>
    </source>
</evidence>
<feature type="transmembrane region" description="Helical" evidence="6">
    <location>
        <begin position="230"/>
        <end position="254"/>
    </location>
</feature>
<dbReference type="EMBL" id="BRPK01000008">
    <property type="protein sequence ID" value="GLB40475.1"/>
    <property type="molecule type" value="Genomic_DNA"/>
</dbReference>
<organism evidence="7 8">
    <name type="scientific">Lyophyllum shimeji</name>
    <name type="common">Hon-shimeji</name>
    <name type="synonym">Tricholoma shimeji</name>
    <dbReference type="NCBI Taxonomy" id="47721"/>
    <lineage>
        <taxon>Eukaryota</taxon>
        <taxon>Fungi</taxon>
        <taxon>Dikarya</taxon>
        <taxon>Basidiomycota</taxon>
        <taxon>Agaricomycotina</taxon>
        <taxon>Agaricomycetes</taxon>
        <taxon>Agaricomycetidae</taxon>
        <taxon>Agaricales</taxon>
        <taxon>Tricholomatineae</taxon>
        <taxon>Lyophyllaceae</taxon>
        <taxon>Lyophyllum</taxon>
    </lineage>
</organism>
<keyword evidence="3 6" id="KW-1133">Transmembrane helix</keyword>
<evidence type="ECO:0000256" key="4">
    <source>
        <dbReference type="ARBA" id="ARBA00023136"/>
    </source>
</evidence>
<dbReference type="GO" id="GO:0048471">
    <property type="term" value="C:perinuclear region of cytoplasm"/>
    <property type="evidence" value="ECO:0007669"/>
    <property type="project" value="TreeGrafter"/>
</dbReference>
<dbReference type="GO" id="GO:0005783">
    <property type="term" value="C:endoplasmic reticulum"/>
    <property type="evidence" value="ECO:0007669"/>
    <property type="project" value="TreeGrafter"/>
</dbReference>
<keyword evidence="4 6" id="KW-0472">Membrane</keyword>
<evidence type="ECO:0008006" key="9">
    <source>
        <dbReference type="Google" id="ProtNLM"/>
    </source>
</evidence>
<dbReference type="CDD" id="cd22212">
    <property type="entry name" value="NDFIP-like"/>
    <property type="match status" value="1"/>
</dbReference>
<evidence type="ECO:0000256" key="1">
    <source>
        <dbReference type="ARBA" id="ARBA00004141"/>
    </source>
</evidence>
<dbReference type="Pfam" id="PF10176">
    <property type="entry name" value="NEDD4_Bsd2"/>
    <property type="match status" value="1"/>
</dbReference>
<dbReference type="PANTHER" id="PTHR13396:SF5">
    <property type="entry name" value="NEDD4 FAMILY INTERACTING PROTEIN"/>
    <property type="match status" value="1"/>
</dbReference>
<evidence type="ECO:0000313" key="8">
    <source>
        <dbReference type="Proteomes" id="UP001063166"/>
    </source>
</evidence>
<comment type="subcellular location">
    <subcellularLocation>
        <location evidence="1">Membrane</location>
        <topology evidence="1">Multi-pass membrane protein</topology>
    </subcellularLocation>
</comment>
<evidence type="ECO:0000256" key="2">
    <source>
        <dbReference type="ARBA" id="ARBA00022692"/>
    </source>
</evidence>
<dbReference type="GO" id="GO:0031398">
    <property type="term" value="P:positive regulation of protein ubiquitination"/>
    <property type="evidence" value="ECO:0007669"/>
    <property type="project" value="TreeGrafter"/>
</dbReference>
<name>A0A9P3PR39_LYOSH</name>
<accession>A0A9P3PR39</accession>
<evidence type="ECO:0000313" key="7">
    <source>
        <dbReference type="EMBL" id="GLB40475.1"/>
    </source>
</evidence>
<protein>
    <recommendedName>
        <fullName evidence="9">Metal homeostatis protein bsd2</fullName>
    </recommendedName>
</protein>
<feature type="compositionally biased region" description="Polar residues" evidence="5">
    <location>
        <begin position="38"/>
        <end position="47"/>
    </location>
</feature>
<gene>
    <name evidence="7" type="ORF">LshimejAT787_0803460</name>
</gene>
<proteinExistence type="predicted"/>
<dbReference type="GO" id="GO:0007034">
    <property type="term" value="P:vacuolar transport"/>
    <property type="evidence" value="ECO:0007669"/>
    <property type="project" value="InterPro"/>
</dbReference>
<dbReference type="AlphaFoldDB" id="A0A9P3PR39"/>